<evidence type="ECO:0000313" key="1">
    <source>
        <dbReference type="EMBL" id="CAD8368216.1"/>
    </source>
</evidence>
<dbReference type="EMBL" id="HBEJ01008197">
    <property type="protein sequence ID" value="CAD8368216.1"/>
    <property type="molecule type" value="Transcribed_RNA"/>
</dbReference>
<protein>
    <submittedName>
        <fullName evidence="1">Uncharacterized protein</fullName>
    </submittedName>
</protein>
<proteinExistence type="predicted"/>
<reference evidence="1" key="1">
    <citation type="submission" date="2021-01" db="EMBL/GenBank/DDBJ databases">
        <authorList>
            <person name="Corre E."/>
            <person name="Pelletier E."/>
            <person name="Niang G."/>
            <person name="Scheremetjew M."/>
            <person name="Finn R."/>
            <person name="Kale V."/>
            <person name="Holt S."/>
            <person name="Cochrane G."/>
            <person name="Meng A."/>
            <person name="Brown T."/>
            <person name="Cohen L."/>
        </authorList>
    </citation>
    <scope>NUCLEOTIDE SEQUENCE</scope>
    <source>
        <strain evidence="1">CCMP3303</strain>
    </source>
</reference>
<gene>
    <name evidence="1" type="ORF">MPOL1434_LOCUS4824</name>
</gene>
<sequence>MKLQYEHIIFSSVEAPRFFKLAHAILDILLTSNVPVGDIESIDTSAISFPDDYADRYKVLTGKFDDLLFMASRSAEEYARADTALSQLKWEVDQFLDEERDKHYTWEF</sequence>
<organism evidence="1">
    <name type="scientific">Minutocellus polymorphus</name>
    <dbReference type="NCBI Taxonomy" id="265543"/>
    <lineage>
        <taxon>Eukaryota</taxon>
        <taxon>Sar</taxon>
        <taxon>Stramenopiles</taxon>
        <taxon>Ochrophyta</taxon>
        <taxon>Bacillariophyta</taxon>
        <taxon>Mediophyceae</taxon>
        <taxon>Cymatosirophycidae</taxon>
        <taxon>Cymatosirales</taxon>
        <taxon>Cymatosiraceae</taxon>
        <taxon>Minutocellus</taxon>
    </lineage>
</organism>
<dbReference type="AlphaFoldDB" id="A0A7S0AP73"/>
<name>A0A7S0AP73_9STRA</name>
<accession>A0A7S0AP73</accession>